<dbReference type="Proteomes" id="UP000722791">
    <property type="component" value="Unassembled WGS sequence"/>
</dbReference>
<keyword evidence="5" id="KW-1185">Reference proteome</keyword>
<accession>A0A8J4G522</accession>
<feature type="region of interest" description="Disordered" evidence="1">
    <location>
        <begin position="76"/>
        <end position="107"/>
    </location>
</feature>
<feature type="compositionally biased region" description="Low complexity" evidence="1">
    <location>
        <begin position="76"/>
        <end position="89"/>
    </location>
</feature>
<evidence type="ECO:0000313" key="5">
    <source>
        <dbReference type="Proteomes" id="UP000747110"/>
    </source>
</evidence>
<evidence type="ECO:0000313" key="2">
    <source>
        <dbReference type="EMBL" id="GIL73085.1"/>
    </source>
</evidence>
<name>A0A8J4G522_9CHLO</name>
<dbReference type="EMBL" id="BNCQ01000006">
    <property type="protein sequence ID" value="GIL99561.1"/>
    <property type="molecule type" value="Genomic_DNA"/>
</dbReference>
<evidence type="ECO:0000313" key="4">
    <source>
        <dbReference type="Proteomes" id="UP000722791"/>
    </source>
</evidence>
<sequence length="121" mass="12863">MQSPKFVPVLLKPQVPEVRSYAPRRSRASSTSFREKPATVVLRGARTCTRTCAAATAAGRAPPILCRFTREPLPSLPSSLGTSSSASPPFAVAGTRSAGSEDRSSDVRELQTLASSVRFIT</sequence>
<proteinExistence type="predicted"/>
<organism evidence="3 4">
    <name type="scientific">Volvox reticuliferus</name>
    <dbReference type="NCBI Taxonomy" id="1737510"/>
    <lineage>
        <taxon>Eukaryota</taxon>
        <taxon>Viridiplantae</taxon>
        <taxon>Chlorophyta</taxon>
        <taxon>core chlorophytes</taxon>
        <taxon>Chlorophyceae</taxon>
        <taxon>CS clade</taxon>
        <taxon>Chlamydomonadales</taxon>
        <taxon>Volvocaceae</taxon>
        <taxon>Volvox</taxon>
    </lineage>
</organism>
<protein>
    <submittedName>
        <fullName evidence="3">Uncharacterized protein</fullName>
    </submittedName>
</protein>
<dbReference type="AlphaFoldDB" id="A0A8J4G522"/>
<comment type="caution">
    <text evidence="3">The sequence shown here is derived from an EMBL/GenBank/DDBJ whole genome shotgun (WGS) entry which is preliminary data.</text>
</comment>
<dbReference type="EMBL" id="BNCP01000004">
    <property type="protein sequence ID" value="GIL73085.1"/>
    <property type="molecule type" value="Genomic_DNA"/>
</dbReference>
<dbReference type="Proteomes" id="UP000747110">
    <property type="component" value="Unassembled WGS sequence"/>
</dbReference>
<evidence type="ECO:0000256" key="1">
    <source>
        <dbReference type="SAM" id="MobiDB-lite"/>
    </source>
</evidence>
<reference evidence="3" key="1">
    <citation type="journal article" date="2021" name="Proc. Natl. Acad. Sci. U.S.A.">
        <title>Three genomes in the algal genus Volvox reveal the fate of a haploid sex-determining region after a transition to homothallism.</title>
        <authorList>
            <person name="Yamamoto K."/>
            <person name="Hamaji T."/>
            <person name="Kawai-Toyooka H."/>
            <person name="Matsuzaki R."/>
            <person name="Takahashi F."/>
            <person name="Nishimura Y."/>
            <person name="Kawachi M."/>
            <person name="Noguchi H."/>
            <person name="Minakuchi Y."/>
            <person name="Umen J.G."/>
            <person name="Toyoda A."/>
            <person name="Nozaki H."/>
        </authorList>
    </citation>
    <scope>NUCLEOTIDE SEQUENCE</scope>
    <source>
        <strain evidence="3">NIES-3785</strain>
        <strain evidence="2">NIES-3786</strain>
    </source>
</reference>
<gene>
    <name evidence="2" type="ORF">Vretifemale_3302</name>
    <name evidence="3" type="ORF">Vretimale_4700</name>
</gene>
<evidence type="ECO:0000313" key="3">
    <source>
        <dbReference type="EMBL" id="GIL99561.1"/>
    </source>
</evidence>